<dbReference type="InterPro" id="IPR033690">
    <property type="entry name" value="Adenylat_kinase_CS"/>
</dbReference>
<dbReference type="GO" id="GO:0019205">
    <property type="term" value="F:nucleobase-containing compound kinase activity"/>
    <property type="evidence" value="ECO:0007669"/>
    <property type="project" value="InterPro"/>
</dbReference>
<dbReference type="OrthoDB" id="248923at2759"/>
<keyword evidence="1 4" id="KW-0808">Transferase</keyword>
<keyword evidence="2" id="KW-0547">Nucleotide-binding</keyword>
<dbReference type="KEGG" id="ngr:NAEGRDRAFT_81286"/>
<dbReference type="Proteomes" id="UP000006671">
    <property type="component" value="Unassembled WGS sequence"/>
</dbReference>
<dbReference type="CDD" id="cd01428">
    <property type="entry name" value="ADK"/>
    <property type="match status" value="1"/>
</dbReference>
<name>D2VUN7_NAEGR</name>
<dbReference type="Pfam" id="PF00406">
    <property type="entry name" value="ADK"/>
    <property type="match status" value="1"/>
</dbReference>
<protein>
    <submittedName>
        <fullName evidence="5">Adenylate kinase</fullName>
    </submittedName>
</protein>
<comment type="similarity">
    <text evidence="4">Belongs to the adenylate kinase family.</text>
</comment>
<evidence type="ECO:0000256" key="4">
    <source>
        <dbReference type="RuleBase" id="RU003330"/>
    </source>
</evidence>
<dbReference type="PRINTS" id="PR00094">
    <property type="entry name" value="ADENYLTKNASE"/>
</dbReference>
<dbReference type="InParanoid" id="D2VUN7"/>
<dbReference type="RefSeq" id="XP_002672228.1">
    <property type="nucleotide sequence ID" value="XM_002672182.1"/>
</dbReference>
<dbReference type="eggNOG" id="KOG3078">
    <property type="taxonomic scope" value="Eukaryota"/>
</dbReference>
<dbReference type="PROSITE" id="PS00113">
    <property type="entry name" value="ADENYLATE_KINASE"/>
    <property type="match status" value="1"/>
</dbReference>
<evidence type="ECO:0000256" key="1">
    <source>
        <dbReference type="ARBA" id="ARBA00022679"/>
    </source>
</evidence>
<dbReference type="EMBL" id="GG738899">
    <property type="protein sequence ID" value="EFC39484.1"/>
    <property type="molecule type" value="Genomic_DNA"/>
</dbReference>
<dbReference type="InterPro" id="IPR000850">
    <property type="entry name" value="Adenylat/UMP-CMP_kin"/>
</dbReference>
<evidence type="ECO:0000313" key="6">
    <source>
        <dbReference type="Proteomes" id="UP000006671"/>
    </source>
</evidence>
<sequence>MMRSSLAKCSNRLHNALKKQSVPMNFLLSDKTILPNVITQQLTREYNSRSNILMNESALPKVEKPLAEIPLEGKTDLEIKDPSLIFARVIKHLEDKFGRKRLYFPKEIYWLVGAPGAGKGTMLKFINSQRGLTSKPITVSDLLNSEEMKKIKDSGRLISDAQVIEAVFTKLLDPEYENGVIVDGFPRTPVQAQCIALLYDLMLQFRHEFQSDSVVSQKFRRPSFRLCVLFVDEKISVERQLSRGRKIIEMNRIATETGYGNLQEVRSTDVDDDAAKLRYKYFRDTIYESIKSLQDKFPYNFIDASGSVEDTAENITKELAYQSSLELGKTTFDLISSIPTADEITMHARQLLVRRLDGYSSRNAELFKKVLQVIKSEFIHILQRQALSGVAIIRSENPVFKENPLAVNILMDVLTERGFQVILDYERKLVPSRVDPFDHSIIHEPVRIFHFEIQFEKPRIRE</sequence>
<gene>
    <name evidence="5" type="ORF">NAEGRDRAFT_81286</name>
</gene>
<organism evidence="6">
    <name type="scientific">Naegleria gruberi</name>
    <name type="common">Amoeba</name>
    <dbReference type="NCBI Taxonomy" id="5762"/>
    <lineage>
        <taxon>Eukaryota</taxon>
        <taxon>Discoba</taxon>
        <taxon>Heterolobosea</taxon>
        <taxon>Tetramitia</taxon>
        <taxon>Eutetramitia</taxon>
        <taxon>Vahlkampfiidae</taxon>
        <taxon>Naegleria</taxon>
    </lineage>
</organism>
<dbReference type="GeneID" id="8854137"/>
<keyword evidence="3 4" id="KW-0418">Kinase</keyword>
<dbReference type="InterPro" id="IPR027417">
    <property type="entry name" value="P-loop_NTPase"/>
</dbReference>
<dbReference type="PANTHER" id="PTHR23359">
    <property type="entry name" value="NUCLEOTIDE KINASE"/>
    <property type="match status" value="1"/>
</dbReference>
<dbReference type="Gene3D" id="3.40.50.300">
    <property type="entry name" value="P-loop containing nucleotide triphosphate hydrolases"/>
    <property type="match status" value="1"/>
</dbReference>
<reference evidence="5 6" key="1">
    <citation type="journal article" date="2010" name="Cell">
        <title>The genome of Naegleria gruberi illuminates early eukaryotic versatility.</title>
        <authorList>
            <person name="Fritz-Laylin L.K."/>
            <person name="Prochnik S.E."/>
            <person name="Ginger M.L."/>
            <person name="Dacks J.B."/>
            <person name="Carpenter M.L."/>
            <person name="Field M.C."/>
            <person name="Kuo A."/>
            <person name="Paredez A."/>
            <person name="Chapman J."/>
            <person name="Pham J."/>
            <person name="Shu S."/>
            <person name="Neupane R."/>
            <person name="Cipriano M."/>
            <person name="Mancuso J."/>
            <person name="Tu H."/>
            <person name="Salamov A."/>
            <person name="Lindquist E."/>
            <person name="Shapiro H."/>
            <person name="Lucas S."/>
            <person name="Grigoriev I.V."/>
            <person name="Cande W.Z."/>
            <person name="Fulton C."/>
            <person name="Rokhsar D.S."/>
            <person name="Dawson S.C."/>
        </authorList>
    </citation>
    <scope>NUCLEOTIDE SEQUENCE [LARGE SCALE GENOMIC DNA]</scope>
    <source>
        <strain evidence="5 6">NEG-M</strain>
    </source>
</reference>
<dbReference type="GO" id="GO:0005524">
    <property type="term" value="F:ATP binding"/>
    <property type="evidence" value="ECO:0007669"/>
    <property type="project" value="InterPro"/>
</dbReference>
<evidence type="ECO:0000256" key="2">
    <source>
        <dbReference type="ARBA" id="ARBA00022741"/>
    </source>
</evidence>
<dbReference type="SUPFAM" id="SSF52540">
    <property type="entry name" value="P-loop containing nucleoside triphosphate hydrolases"/>
    <property type="match status" value="1"/>
</dbReference>
<dbReference type="GO" id="GO:0006139">
    <property type="term" value="P:nucleobase-containing compound metabolic process"/>
    <property type="evidence" value="ECO:0007669"/>
    <property type="project" value="InterPro"/>
</dbReference>
<dbReference type="STRING" id="5762.D2VUN7"/>
<evidence type="ECO:0000313" key="5">
    <source>
        <dbReference type="EMBL" id="EFC39484.1"/>
    </source>
</evidence>
<proteinExistence type="inferred from homology"/>
<dbReference type="VEuPathDB" id="AmoebaDB:NAEGRDRAFT_81286"/>
<dbReference type="AlphaFoldDB" id="D2VUN7"/>
<keyword evidence="6" id="KW-1185">Reference proteome</keyword>
<evidence type="ECO:0000256" key="3">
    <source>
        <dbReference type="ARBA" id="ARBA00022777"/>
    </source>
</evidence>
<accession>D2VUN7</accession>